<dbReference type="PROSITE" id="PS50198">
    <property type="entry name" value="PPIC_PPIASE_2"/>
    <property type="match status" value="1"/>
</dbReference>
<dbReference type="InterPro" id="IPR046357">
    <property type="entry name" value="PPIase_dom_sf"/>
</dbReference>
<organism evidence="13 14">
    <name type="scientific">Roseateles subflavus</name>
    <dbReference type="NCBI Taxonomy" id="3053353"/>
    <lineage>
        <taxon>Bacteria</taxon>
        <taxon>Pseudomonadati</taxon>
        <taxon>Pseudomonadota</taxon>
        <taxon>Betaproteobacteria</taxon>
        <taxon>Burkholderiales</taxon>
        <taxon>Sphaerotilaceae</taxon>
        <taxon>Roseateles</taxon>
    </lineage>
</organism>
<keyword evidence="11" id="KW-0697">Rotamase</keyword>
<dbReference type="Proteomes" id="UP001238603">
    <property type="component" value="Unassembled WGS sequence"/>
</dbReference>
<evidence type="ECO:0000256" key="3">
    <source>
        <dbReference type="ARBA" id="ARBA00022519"/>
    </source>
</evidence>
<evidence type="ECO:0000256" key="9">
    <source>
        <dbReference type="ARBA" id="ARBA00040743"/>
    </source>
</evidence>
<evidence type="ECO:0000256" key="8">
    <source>
        <dbReference type="ARBA" id="ARBA00038408"/>
    </source>
</evidence>
<keyword evidence="14" id="KW-1185">Reference proteome</keyword>
<comment type="subcellular location">
    <subcellularLocation>
        <location evidence="1">Cell inner membrane</location>
        <topology evidence="1">Single-pass type II membrane protein</topology>
        <orientation evidence="1">Periplasmic side</orientation>
    </subcellularLocation>
</comment>
<keyword evidence="11" id="KW-0413">Isomerase</keyword>
<evidence type="ECO:0000256" key="1">
    <source>
        <dbReference type="ARBA" id="ARBA00004382"/>
    </source>
</evidence>
<dbReference type="InterPro" id="IPR052029">
    <property type="entry name" value="PpiD_chaperone"/>
</dbReference>
<name>A0ABT7LR34_9BURK</name>
<feature type="domain" description="PpiC" evidence="12">
    <location>
        <begin position="267"/>
        <end position="370"/>
    </location>
</feature>
<keyword evidence="3" id="KW-0997">Cell inner membrane</keyword>
<evidence type="ECO:0000256" key="2">
    <source>
        <dbReference type="ARBA" id="ARBA00022475"/>
    </source>
</evidence>
<dbReference type="SUPFAM" id="SSF109998">
    <property type="entry name" value="Triger factor/SurA peptide-binding domain-like"/>
    <property type="match status" value="1"/>
</dbReference>
<keyword evidence="5" id="KW-1133">Transmembrane helix</keyword>
<evidence type="ECO:0000256" key="5">
    <source>
        <dbReference type="ARBA" id="ARBA00022989"/>
    </source>
</evidence>
<sequence>MFDFVRKHNRLFQLILLVLILPSFVALGVNGYSNFMGGGNAAVAQIDGQKITQAEWDNAHRQQSERLRQQMPNLDPKLLDSPEARQQSLDALVRERVLQAAVQRQHWLVSDDQVKHVFLTDPQFAAVRQPDGSLNAALLASQGMSPQMFERRLREGMAQEQVLRGVSGSAIAGSTLSAQAFDAFFQRREVRLLTVSPAEFAAQVKPTDAEVEAYFKDPANVAKFQLPEVAQIEYVVLDLDALKGSVSVSDKELRDYYEQNRARYTVAEERRASHILIKADKSASDADKAKARARAEELLAQVQKAPASFADVARKNSQDEGSASRGGDLDFFPRGAMVKPFEDAAYALKPNEISKVVESDFGFHVIQLTAVRGGDTKPFEAVRAEIDDEVRKSLAQKRYAELSETFSNTVYEQSDSLKPVAEKLKLSIRTASVQRKPAADAQGPLASAKLLESVFSTDSIQNKRNTEAVEFGPSQLVAAHVTDYKPLRMPALDDVKAQVTQLLIARQAAVLAVKAGTEKLAALKASGDVNALEAAQTVSRIQAGKLPPKVLNAILQADAGKLPSFVGVEAGNGSYVIAAVTQILPRDAQVADPVRTAQQYAQAWSAAETDAYYKALKTQLKTTIKPAAAAASAAVGN</sequence>
<comment type="similarity">
    <text evidence="8">Belongs to the PpiD chaperone family.</text>
</comment>
<evidence type="ECO:0000256" key="7">
    <source>
        <dbReference type="ARBA" id="ARBA00023186"/>
    </source>
</evidence>
<dbReference type="SUPFAM" id="SSF54534">
    <property type="entry name" value="FKBP-like"/>
    <property type="match status" value="1"/>
</dbReference>
<accession>A0ABT7LR34</accession>
<dbReference type="Pfam" id="PF13624">
    <property type="entry name" value="SurA_N_3"/>
    <property type="match status" value="1"/>
</dbReference>
<keyword evidence="2" id="KW-1003">Cell membrane</keyword>
<comment type="caution">
    <text evidence="13">The sequence shown here is derived from an EMBL/GenBank/DDBJ whole genome shotgun (WGS) entry which is preliminary data.</text>
</comment>
<evidence type="ECO:0000313" key="13">
    <source>
        <dbReference type="EMBL" id="MDL5033941.1"/>
    </source>
</evidence>
<keyword evidence="4" id="KW-0812">Transmembrane</keyword>
<protein>
    <recommendedName>
        <fullName evidence="9">Periplasmic chaperone PpiD</fullName>
    </recommendedName>
    <alternativeName>
        <fullName evidence="10">Periplasmic folding chaperone</fullName>
    </alternativeName>
</protein>
<keyword evidence="6" id="KW-0472">Membrane</keyword>
<gene>
    <name evidence="13" type="ORF">QRD43_18690</name>
</gene>
<evidence type="ECO:0000256" key="6">
    <source>
        <dbReference type="ARBA" id="ARBA00023136"/>
    </source>
</evidence>
<evidence type="ECO:0000313" key="14">
    <source>
        <dbReference type="Proteomes" id="UP001238603"/>
    </source>
</evidence>
<proteinExistence type="inferred from homology"/>
<dbReference type="EMBL" id="JASVDS010000006">
    <property type="protein sequence ID" value="MDL5033941.1"/>
    <property type="molecule type" value="Genomic_DNA"/>
</dbReference>
<keyword evidence="7" id="KW-0143">Chaperone</keyword>
<evidence type="ECO:0000256" key="11">
    <source>
        <dbReference type="PROSITE-ProRule" id="PRU00278"/>
    </source>
</evidence>
<dbReference type="Gene3D" id="3.10.50.40">
    <property type="match status" value="1"/>
</dbReference>
<evidence type="ECO:0000259" key="12">
    <source>
        <dbReference type="PROSITE" id="PS50198"/>
    </source>
</evidence>
<dbReference type="Pfam" id="PF13616">
    <property type="entry name" value="Rotamase_3"/>
    <property type="match status" value="1"/>
</dbReference>
<dbReference type="PANTHER" id="PTHR47529:SF1">
    <property type="entry name" value="PERIPLASMIC CHAPERONE PPID"/>
    <property type="match status" value="1"/>
</dbReference>
<dbReference type="InterPro" id="IPR000297">
    <property type="entry name" value="PPIase_PpiC"/>
</dbReference>
<evidence type="ECO:0000256" key="4">
    <source>
        <dbReference type="ARBA" id="ARBA00022692"/>
    </source>
</evidence>
<dbReference type="RefSeq" id="WP_285984021.1">
    <property type="nucleotide sequence ID" value="NZ_JASVDS010000006.1"/>
</dbReference>
<reference evidence="13 14" key="1">
    <citation type="submission" date="2023-06" db="EMBL/GenBank/DDBJ databases">
        <title>Pelomonas sp. APW6 16S ribosomal RNA gene genome sequencing and assembly.</title>
        <authorList>
            <person name="Woo H."/>
        </authorList>
    </citation>
    <scope>NUCLEOTIDE SEQUENCE [LARGE SCALE GENOMIC DNA]</scope>
    <source>
        <strain evidence="13 14">APW6</strain>
    </source>
</reference>
<evidence type="ECO:0000256" key="10">
    <source>
        <dbReference type="ARBA" id="ARBA00042775"/>
    </source>
</evidence>
<dbReference type="PANTHER" id="PTHR47529">
    <property type="entry name" value="PEPTIDYL-PROLYL CIS-TRANS ISOMERASE D"/>
    <property type="match status" value="1"/>
</dbReference>
<dbReference type="InterPro" id="IPR027304">
    <property type="entry name" value="Trigger_fact/SurA_dom_sf"/>
</dbReference>
<dbReference type="Gene3D" id="1.10.4030.10">
    <property type="entry name" value="Porin chaperone SurA, peptide-binding domain"/>
    <property type="match status" value="1"/>
</dbReference>